<dbReference type="InterPro" id="IPR050582">
    <property type="entry name" value="HAD-like_SerB"/>
</dbReference>
<evidence type="ECO:0000256" key="5">
    <source>
        <dbReference type="ARBA" id="ARBA00015196"/>
    </source>
</evidence>
<dbReference type="AlphaFoldDB" id="A0A967C4L2"/>
<comment type="caution">
    <text evidence="14">The sequence shown here is derived from an EMBL/GenBank/DDBJ whole genome shotgun (WGS) entry which is preliminary data.</text>
</comment>
<dbReference type="InterPro" id="IPR004469">
    <property type="entry name" value="PSP"/>
</dbReference>
<gene>
    <name evidence="14" type="primary">serB</name>
    <name evidence="14" type="ORF">HBA54_08140</name>
</gene>
<comment type="catalytic activity">
    <reaction evidence="13">
        <text>O-phospho-D-serine + H2O = D-serine + phosphate</text>
        <dbReference type="Rhea" id="RHEA:24873"/>
        <dbReference type="ChEBI" id="CHEBI:15377"/>
        <dbReference type="ChEBI" id="CHEBI:35247"/>
        <dbReference type="ChEBI" id="CHEBI:43474"/>
        <dbReference type="ChEBI" id="CHEBI:58680"/>
        <dbReference type="EC" id="3.1.3.3"/>
    </reaction>
</comment>
<keyword evidence="9" id="KW-0460">Magnesium</keyword>
<dbReference type="InterPro" id="IPR036412">
    <property type="entry name" value="HAD-like_sf"/>
</dbReference>
<dbReference type="SFLD" id="SFLDG01137">
    <property type="entry name" value="C1.6.1:_Phosphoserine_Phosphat"/>
    <property type="match status" value="1"/>
</dbReference>
<evidence type="ECO:0000256" key="13">
    <source>
        <dbReference type="ARBA" id="ARBA00048523"/>
    </source>
</evidence>
<protein>
    <recommendedName>
        <fullName evidence="5">Phosphoserine phosphatase</fullName>
        <ecNumber evidence="4">3.1.3.3</ecNumber>
    </recommendedName>
    <alternativeName>
        <fullName evidence="11">O-phosphoserine phosphohydrolase</fullName>
    </alternativeName>
</protein>
<dbReference type="PANTHER" id="PTHR43344">
    <property type="entry name" value="PHOSPHOSERINE PHOSPHATASE"/>
    <property type="match status" value="1"/>
</dbReference>
<proteinExistence type="inferred from homology"/>
<dbReference type="GO" id="GO:0005737">
    <property type="term" value="C:cytoplasm"/>
    <property type="evidence" value="ECO:0007669"/>
    <property type="project" value="TreeGrafter"/>
</dbReference>
<comment type="pathway">
    <text evidence="2">Amino-acid biosynthesis; L-serine biosynthesis; L-serine from 3-phospho-D-glycerate: step 3/3.</text>
</comment>
<dbReference type="NCBIfam" id="TIGR00338">
    <property type="entry name" value="serB"/>
    <property type="match status" value="1"/>
</dbReference>
<keyword evidence="15" id="KW-1185">Reference proteome</keyword>
<reference evidence="14" key="1">
    <citation type="submission" date="2020-03" db="EMBL/GenBank/DDBJ databases">
        <title>Genome of Pelagibius litoralis DSM 21314T.</title>
        <authorList>
            <person name="Wang G."/>
        </authorList>
    </citation>
    <scope>NUCLEOTIDE SEQUENCE</scope>
    <source>
        <strain evidence="14">DSM 21314</strain>
    </source>
</reference>
<keyword evidence="7" id="KW-0479">Metal-binding</keyword>
<keyword evidence="10" id="KW-0718">Serine biosynthesis</keyword>
<sequence>MDYVLTVIGDPGSRPLNAALIEAVRGAVTESRCTVGEADWLAEGIACDIPFNGGEPTITQALVRDTLGPAPLDLVIQPAVGRRKRLLVADMESTIIAEEMLDELAAGAGIGEQVEEITALAMAGELDFEAALRERVGLLTGTSEETLNAAAEKMTLNPGAKTLVATMHAAGAYCALVSGGFTCFTRKVRIACGFSEDRANQLEIEGGQLTGRVLDPILGRAAKLMALEELTKSLGLTLQETLAVGDGANDLAMLGAAGLGVAYYGKPKVRAAARVRIDHGDLTALLYMQGYHRTEFREDEAAAGNA</sequence>
<dbReference type="GO" id="GO:0000287">
    <property type="term" value="F:magnesium ion binding"/>
    <property type="evidence" value="ECO:0007669"/>
    <property type="project" value="TreeGrafter"/>
</dbReference>
<dbReference type="EMBL" id="JAAQPH010000005">
    <property type="protein sequence ID" value="NIA68559.1"/>
    <property type="molecule type" value="Genomic_DNA"/>
</dbReference>
<evidence type="ECO:0000256" key="12">
    <source>
        <dbReference type="ARBA" id="ARBA00048138"/>
    </source>
</evidence>
<comment type="cofactor">
    <cofactor evidence="1">
        <name>Mg(2+)</name>
        <dbReference type="ChEBI" id="CHEBI:18420"/>
    </cofactor>
</comment>
<evidence type="ECO:0000256" key="3">
    <source>
        <dbReference type="ARBA" id="ARBA00009184"/>
    </source>
</evidence>
<evidence type="ECO:0000256" key="11">
    <source>
        <dbReference type="ARBA" id="ARBA00031693"/>
    </source>
</evidence>
<dbReference type="Pfam" id="PF12710">
    <property type="entry name" value="HAD"/>
    <property type="match status" value="1"/>
</dbReference>
<dbReference type="SFLD" id="SFLDG01136">
    <property type="entry name" value="C1.6:_Phosphoserine_Phosphatas"/>
    <property type="match status" value="1"/>
</dbReference>
<evidence type="ECO:0000256" key="10">
    <source>
        <dbReference type="ARBA" id="ARBA00023299"/>
    </source>
</evidence>
<evidence type="ECO:0000256" key="8">
    <source>
        <dbReference type="ARBA" id="ARBA00022801"/>
    </source>
</evidence>
<evidence type="ECO:0000256" key="7">
    <source>
        <dbReference type="ARBA" id="ARBA00022723"/>
    </source>
</evidence>
<dbReference type="InterPro" id="IPR023214">
    <property type="entry name" value="HAD_sf"/>
</dbReference>
<dbReference type="RefSeq" id="WP_167223283.1">
    <property type="nucleotide sequence ID" value="NZ_JAAQPH010000005.1"/>
</dbReference>
<evidence type="ECO:0000313" key="15">
    <source>
        <dbReference type="Proteomes" id="UP000761264"/>
    </source>
</evidence>
<evidence type="ECO:0000256" key="4">
    <source>
        <dbReference type="ARBA" id="ARBA00012640"/>
    </source>
</evidence>
<evidence type="ECO:0000256" key="2">
    <source>
        <dbReference type="ARBA" id="ARBA00005135"/>
    </source>
</evidence>
<dbReference type="PANTHER" id="PTHR43344:SF2">
    <property type="entry name" value="PHOSPHOSERINE PHOSPHATASE"/>
    <property type="match status" value="1"/>
</dbReference>
<dbReference type="SFLD" id="SFLDF00029">
    <property type="entry name" value="phosphoserine_phosphatase"/>
    <property type="match status" value="1"/>
</dbReference>
<evidence type="ECO:0000256" key="6">
    <source>
        <dbReference type="ARBA" id="ARBA00022605"/>
    </source>
</evidence>
<evidence type="ECO:0000256" key="1">
    <source>
        <dbReference type="ARBA" id="ARBA00001946"/>
    </source>
</evidence>
<comment type="catalytic activity">
    <reaction evidence="12">
        <text>O-phospho-L-serine + H2O = L-serine + phosphate</text>
        <dbReference type="Rhea" id="RHEA:21208"/>
        <dbReference type="ChEBI" id="CHEBI:15377"/>
        <dbReference type="ChEBI" id="CHEBI:33384"/>
        <dbReference type="ChEBI" id="CHEBI:43474"/>
        <dbReference type="ChEBI" id="CHEBI:57524"/>
        <dbReference type="EC" id="3.1.3.3"/>
    </reaction>
</comment>
<dbReference type="SFLD" id="SFLDS00003">
    <property type="entry name" value="Haloacid_Dehalogenase"/>
    <property type="match status" value="1"/>
</dbReference>
<keyword evidence="6" id="KW-0028">Amino-acid biosynthesis</keyword>
<dbReference type="SUPFAM" id="SSF56784">
    <property type="entry name" value="HAD-like"/>
    <property type="match status" value="1"/>
</dbReference>
<comment type="similarity">
    <text evidence="3">Belongs to the HAD-like hydrolase superfamily. SerB family.</text>
</comment>
<organism evidence="14 15">
    <name type="scientific">Pelagibius litoralis</name>
    <dbReference type="NCBI Taxonomy" id="374515"/>
    <lineage>
        <taxon>Bacteria</taxon>
        <taxon>Pseudomonadati</taxon>
        <taxon>Pseudomonadota</taxon>
        <taxon>Alphaproteobacteria</taxon>
        <taxon>Rhodospirillales</taxon>
        <taxon>Rhodovibrionaceae</taxon>
        <taxon>Pelagibius</taxon>
    </lineage>
</organism>
<keyword evidence="8 14" id="KW-0378">Hydrolase</keyword>
<evidence type="ECO:0000313" key="14">
    <source>
        <dbReference type="EMBL" id="NIA68559.1"/>
    </source>
</evidence>
<dbReference type="GO" id="GO:0036424">
    <property type="term" value="F:L-phosphoserine phosphatase activity"/>
    <property type="evidence" value="ECO:0007669"/>
    <property type="project" value="InterPro"/>
</dbReference>
<dbReference type="Gene3D" id="3.40.50.1000">
    <property type="entry name" value="HAD superfamily/HAD-like"/>
    <property type="match status" value="1"/>
</dbReference>
<dbReference type="EC" id="3.1.3.3" evidence="4"/>
<name>A0A967C4L2_9PROT</name>
<dbReference type="GO" id="GO:0006564">
    <property type="term" value="P:L-serine biosynthetic process"/>
    <property type="evidence" value="ECO:0007669"/>
    <property type="project" value="UniProtKB-KW"/>
</dbReference>
<dbReference type="Proteomes" id="UP000761264">
    <property type="component" value="Unassembled WGS sequence"/>
</dbReference>
<dbReference type="NCBIfam" id="TIGR01488">
    <property type="entry name" value="HAD-SF-IB"/>
    <property type="match status" value="1"/>
</dbReference>
<evidence type="ECO:0000256" key="9">
    <source>
        <dbReference type="ARBA" id="ARBA00022842"/>
    </source>
</evidence>
<accession>A0A967C4L2</accession>